<dbReference type="Proteomes" id="UP000676336">
    <property type="component" value="Unassembled WGS sequence"/>
</dbReference>
<evidence type="ECO:0000313" key="2">
    <source>
        <dbReference type="EMBL" id="CAF4651173.1"/>
    </source>
</evidence>
<dbReference type="EMBL" id="CAJOBH010117546">
    <property type="protein sequence ID" value="CAF4694022.1"/>
    <property type="molecule type" value="Genomic_DNA"/>
</dbReference>
<comment type="caution">
    <text evidence="2">The sequence shown here is derived from an EMBL/GenBank/DDBJ whole genome shotgun (WGS) entry which is preliminary data.</text>
</comment>
<gene>
    <name evidence="3" type="ORF">BYL167_LOCUS43832</name>
    <name evidence="2" type="ORF">GIL414_LOCUS41063</name>
    <name evidence="1" type="ORF">SMN809_LOCUS38212</name>
</gene>
<dbReference type="InterPro" id="IPR012337">
    <property type="entry name" value="RNaseH-like_sf"/>
</dbReference>
<protein>
    <submittedName>
        <fullName evidence="2">Uncharacterized protein</fullName>
    </submittedName>
</protein>
<feature type="non-terminal residue" evidence="2">
    <location>
        <position position="1"/>
    </location>
</feature>
<name>A0A8S2ZPI9_9BILA</name>
<organism evidence="2 4">
    <name type="scientific">Rotaria magnacalcarata</name>
    <dbReference type="NCBI Taxonomy" id="392030"/>
    <lineage>
        <taxon>Eukaryota</taxon>
        <taxon>Metazoa</taxon>
        <taxon>Spiralia</taxon>
        <taxon>Gnathifera</taxon>
        <taxon>Rotifera</taxon>
        <taxon>Eurotatoria</taxon>
        <taxon>Bdelloidea</taxon>
        <taxon>Philodinida</taxon>
        <taxon>Philodinidae</taxon>
        <taxon>Rotaria</taxon>
    </lineage>
</organism>
<proteinExistence type="predicted"/>
<dbReference type="AlphaFoldDB" id="A0A8S2ZPI9"/>
<evidence type="ECO:0000313" key="3">
    <source>
        <dbReference type="EMBL" id="CAF4694022.1"/>
    </source>
</evidence>
<evidence type="ECO:0000313" key="1">
    <source>
        <dbReference type="EMBL" id="CAF4579472.1"/>
    </source>
</evidence>
<sequence>HSAIRLRRFISNELEKLKIKNKICAITTDNGPDIRAAASTADFGIRLSCVAHDLNLTIKSALWLHKKPKKRK</sequence>
<evidence type="ECO:0000313" key="4">
    <source>
        <dbReference type="Proteomes" id="UP000681720"/>
    </source>
</evidence>
<dbReference type="Proteomes" id="UP000681720">
    <property type="component" value="Unassembled WGS sequence"/>
</dbReference>
<dbReference type="EMBL" id="CAJOBI010099160">
    <property type="protein sequence ID" value="CAF4579472.1"/>
    <property type="molecule type" value="Genomic_DNA"/>
</dbReference>
<dbReference type="SUPFAM" id="SSF53098">
    <property type="entry name" value="Ribonuclease H-like"/>
    <property type="match status" value="1"/>
</dbReference>
<accession>A0A8S2ZPI9</accession>
<dbReference type="EMBL" id="CAJOBJ010115436">
    <property type="protein sequence ID" value="CAF4651173.1"/>
    <property type="molecule type" value="Genomic_DNA"/>
</dbReference>
<reference evidence="2" key="1">
    <citation type="submission" date="2021-02" db="EMBL/GenBank/DDBJ databases">
        <authorList>
            <person name="Nowell W R."/>
        </authorList>
    </citation>
    <scope>NUCLEOTIDE SEQUENCE</scope>
</reference>
<dbReference type="Proteomes" id="UP000681967">
    <property type="component" value="Unassembled WGS sequence"/>
</dbReference>